<dbReference type="InterPro" id="IPR003660">
    <property type="entry name" value="HAMP_dom"/>
</dbReference>
<dbReference type="InterPro" id="IPR036890">
    <property type="entry name" value="HATPase_C_sf"/>
</dbReference>
<evidence type="ECO:0000256" key="13">
    <source>
        <dbReference type="ARBA" id="ARBA00023136"/>
    </source>
</evidence>
<feature type="domain" description="Histidine kinase" evidence="15">
    <location>
        <begin position="145"/>
        <end position="359"/>
    </location>
</feature>
<dbReference type="STRING" id="531814.SAMN04487944_115128"/>
<dbReference type="Gene3D" id="3.30.565.10">
    <property type="entry name" value="Histidine kinase-like ATPase, C-terminal domain"/>
    <property type="match status" value="1"/>
</dbReference>
<evidence type="ECO:0000256" key="1">
    <source>
        <dbReference type="ARBA" id="ARBA00000085"/>
    </source>
</evidence>
<evidence type="ECO:0000256" key="9">
    <source>
        <dbReference type="ARBA" id="ARBA00022777"/>
    </source>
</evidence>
<keyword evidence="10" id="KW-0067">ATP-binding</keyword>
<evidence type="ECO:0000256" key="14">
    <source>
        <dbReference type="SAM" id="Phobius"/>
    </source>
</evidence>
<evidence type="ECO:0000256" key="11">
    <source>
        <dbReference type="ARBA" id="ARBA00022989"/>
    </source>
</evidence>
<name>A0A1H9U219_9BACI</name>
<dbReference type="GO" id="GO:0000155">
    <property type="term" value="F:phosphorelay sensor kinase activity"/>
    <property type="evidence" value="ECO:0007669"/>
    <property type="project" value="InterPro"/>
</dbReference>
<dbReference type="Pfam" id="PF00512">
    <property type="entry name" value="HisKA"/>
    <property type="match status" value="1"/>
</dbReference>
<evidence type="ECO:0000256" key="2">
    <source>
        <dbReference type="ARBA" id="ARBA00004651"/>
    </source>
</evidence>
<dbReference type="SUPFAM" id="SSF158472">
    <property type="entry name" value="HAMP domain-like"/>
    <property type="match status" value="1"/>
</dbReference>
<keyword evidence="7 14" id="KW-0812">Transmembrane</keyword>
<dbReference type="InterPro" id="IPR050398">
    <property type="entry name" value="HssS/ArlS-like"/>
</dbReference>
<dbReference type="InterPro" id="IPR005467">
    <property type="entry name" value="His_kinase_dom"/>
</dbReference>
<dbReference type="EC" id="2.7.13.3" evidence="3"/>
<gene>
    <name evidence="17" type="ORF">SAMN04487944_115128</name>
</gene>
<dbReference type="PROSITE" id="PS50109">
    <property type="entry name" value="HIS_KIN"/>
    <property type="match status" value="1"/>
</dbReference>
<evidence type="ECO:0000256" key="3">
    <source>
        <dbReference type="ARBA" id="ARBA00012438"/>
    </source>
</evidence>
<dbReference type="Pfam" id="PF00672">
    <property type="entry name" value="HAMP"/>
    <property type="match status" value="1"/>
</dbReference>
<dbReference type="InterPro" id="IPR004358">
    <property type="entry name" value="Sig_transdc_His_kin-like_C"/>
</dbReference>
<dbReference type="EMBL" id="FOGL01000015">
    <property type="protein sequence ID" value="SES03204.1"/>
    <property type="molecule type" value="Genomic_DNA"/>
</dbReference>
<feature type="transmembrane region" description="Helical" evidence="14">
    <location>
        <begin position="64"/>
        <end position="83"/>
    </location>
</feature>
<dbReference type="FunFam" id="3.30.565.10:FF:000006">
    <property type="entry name" value="Sensor histidine kinase WalK"/>
    <property type="match status" value="1"/>
</dbReference>
<dbReference type="SMART" id="SM00388">
    <property type="entry name" value="HisKA"/>
    <property type="match status" value="1"/>
</dbReference>
<dbReference type="Gene3D" id="6.10.340.10">
    <property type="match status" value="1"/>
</dbReference>
<keyword evidence="11 14" id="KW-1133">Transmembrane helix</keyword>
<dbReference type="AlphaFoldDB" id="A0A1H9U219"/>
<dbReference type="PANTHER" id="PTHR45528:SF1">
    <property type="entry name" value="SENSOR HISTIDINE KINASE CPXA"/>
    <property type="match status" value="1"/>
</dbReference>
<dbReference type="OrthoDB" id="335833at2"/>
<evidence type="ECO:0000259" key="15">
    <source>
        <dbReference type="PROSITE" id="PS50109"/>
    </source>
</evidence>
<keyword evidence="4" id="KW-1003">Cell membrane</keyword>
<keyword evidence="6" id="KW-0808">Transferase</keyword>
<dbReference type="Pfam" id="PF02518">
    <property type="entry name" value="HATPase_c"/>
    <property type="match status" value="1"/>
</dbReference>
<keyword evidence="5" id="KW-0597">Phosphoprotein</keyword>
<dbReference type="SMART" id="SM00304">
    <property type="entry name" value="HAMP"/>
    <property type="match status" value="1"/>
</dbReference>
<dbReference type="SUPFAM" id="SSF47384">
    <property type="entry name" value="Homodimeric domain of signal transducing histidine kinase"/>
    <property type="match status" value="1"/>
</dbReference>
<protein>
    <recommendedName>
        <fullName evidence="3">histidine kinase</fullName>
        <ecNumber evidence="3">2.7.13.3</ecNumber>
    </recommendedName>
</protein>
<evidence type="ECO:0000256" key="12">
    <source>
        <dbReference type="ARBA" id="ARBA00023012"/>
    </source>
</evidence>
<dbReference type="GO" id="GO:0005524">
    <property type="term" value="F:ATP binding"/>
    <property type="evidence" value="ECO:0007669"/>
    <property type="project" value="UniProtKB-KW"/>
</dbReference>
<dbReference type="InterPro" id="IPR036097">
    <property type="entry name" value="HisK_dim/P_sf"/>
</dbReference>
<evidence type="ECO:0000256" key="7">
    <source>
        <dbReference type="ARBA" id="ARBA00022692"/>
    </source>
</evidence>
<dbReference type="RefSeq" id="WP_089742385.1">
    <property type="nucleotide sequence ID" value="NZ_FOGL01000015.1"/>
</dbReference>
<keyword evidence="13 14" id="KW-0472">Membrane</keyword>
<sequence length="359" mass="41321">MFSKNSDWLPKKLIFRLTIVNTTIVTGFILVSGLAIYQTACYLVNDIAAEGLQQDQFRATLFDYLLLFSLIAVVIGSILHFYLTRKLIRPLRDLTQSTEKIKEGLYPEPIPIHRKDELGEFIAIFNQLVEQLKINEQQRQRMVSDLSHEFRTPLSNLNGYLGALKSGVIEGDPKLYQSLLNESKRVTKLVEQMEQLKQWDVESKHAVFEKEYINIAVLVEQSVEMFRWLLNEKDIGLEIQTDNQEVEVNINGISQVISNLMDNAIRYYKGKNPIIIQGESVDNEYKVSISGEGQYIPQQEQEKVFNRLHRIDHSRSRQLGGNGLGLAISREIIERHNGKIGLTSNGHYHTFWFTVPLKE</sequence>
<evidence type="ECO:0000256" key="8">
    <source>
        <dbReference type="ARBA" id="ARBA00022741"/>
    </source>
</evidence>
<accession>A0A1H9U219</accession>
<comment type="subcellular location">
    <subcellularLocation>
        <location evidence="2">Cell membrane</location>
        <topology evidence="2">Multi-pass membrane protein</topology>
    </subcellularLocation>
</comment>
<evidence type="ECO:0000256" key="10">
    <source>
        <dbReference type="ARBA" id="ARBA00022840"/>
    </source>
</evidence>
<dbReference type="PROSITE" id="PS50885">
    <property type="entry name" value="HAMP"/>
    <property type="match status" value="1"/>
</dbReference>
<dbReference type="PANTHER" id="PTHR45528">
    <property type="entry name" value="SENSOR HISTIDINE KINASE CPXA"/>
    <property type="match status" value="1"/>
</dbReference>
<dbReference type="InterPro" id="IPR003594">
    <property type="entry name" value="HATPase_dom"/>
</dbReference>
<keyword evidence="18" id="KW-1185">Reference proteome</keyword>
<dbReference type="InterPro" id="IPR003661">
    <property type="entry name" value="HisK_dim/P_dom"/>
</dbReference>
<dbReference type="SUPFAM" id="SSF55874">
    <property type="entry name" value="ATPase domain of HSP90 chaperone/DNA topoisomerase II/histidine kinase"/>
    <property type="match status" value="1"/>
</dbReference>
<evidence type="ECO:0000259" key="16">
    <source>
        <dbReference type="PROSITE" id="PS50885"/>
    </source>
</evidence>
<evidence type="ECO:0000256" key="4">
    <source>
        <dbReference type="ARBA" id="ARBA00022475"/>
    </source>
</evidence>
<reference evidence="17 18" key="1">
    <citation type="submission" date="2016-10" db="EMBL/GenBank/DDBJ databases">
        <authorList>
            <person name="de Groot N.N."/>
        </authorList>
    </citation>
    <scope>NUCLEOTIDE SEQUENCE [LARGE SCALE GENOMIC DNA]</scope>
    <source>
        <strain evidence="17 18">CGMCC 1.7727</strain>
    </source>
</reference>
<proteinExistence type="predicted"/>
<dbReference type="Proteomes" id="UP000199687">
    <property type="component" value="Unassembled WGS sequence"/>
</dbReference>
<evidence type="ECO:0000313" key="18">
    <source>
        <dbReference type="Proteomes" id="UP000199687"/>
    </source>
</evidence>
<feature type="domain" description="HAMP" evidence="16">
    <location>
        <begin position="85"/>
        <end position="137"/>
    </location>
</feature>
<evidence type="ECO:0000256" key="6">
    <source>
        <dbReference type="ARBA" id="ARBA00022679"/>
    </source>
</evidence>
<dbReference type="GO" id="GO:0005886">
    <property type="term" value="C:plasma membrane"/>
    <property type="evidence" value="ECO:0007669"/>
    <property type="project" value="UniProtKB-SubCell"/>
</dbReference>
<comment type="catalytic activity">
    <reaction evidence="1">
        <text>ATP + protein L-histidine = ADP + protein N-phospho-L-histidine.</text>
        <dbReference type="EC" id="2.7.13.3"/>
    </reaction>
</comment>
<keyword evidence="12" id="KW-0902">Two-component regulatory system</keyword>
<keyword evidence="8" id="KW-0547">Nucleotide-binding</keyword>
<dbReference type="CDD" id="cd00082">
    <property type="entry name" value="HisKA"/>
    <property type="match status" value="1"/>
</dbReference>
<evidence type="ECO:0000313" key="17">
    <source>
        <dbReference type="EMBL" id="SES03204.1"/>
    </source>
</evidence>
<dbReference type="SMART" id="SM00387">
    <property type="entry name" value="HATPase_c"/>
    <property type="match status" value="1"/>
</dbReference>
<dbReference type="CDD" id="cd06225">
    <property type="entry name" value="HAMP"/>
    <property type="match status" value="1"/>
</dbReference>
<keyword evidence="9 17" id="KW-0418">Kinase</keyword>
<feature type="transmembrane region" description="Helical" evidence="14">
    <location>
        <begin position="13"/>
        <end position="37"/>
    </location>
</feature>
<organism evidence="17 18">
    <name type="scientific">Gracilibacillus ureilyticus</name>
    <dbReference type="NCBI Taxonomy" id="531814"/>
    <lineage>
        <taxon>Bacteria</taxon>
        <taxon>Bacillati</taxon>
        <taxon>Bacillota</taxon>
        <taxon>Bacilli</taxon>
        <taxon>Bacillales</taxon>
        <taxon>Bacillaceae</taxon>
        <taxon>Gracilibacillus</taxon>
    </lineage>
</organism>
<evidence type="ECO:0000256" key="5">
    <source>
        <dbReference type="ARBA" id="ARBA00022553"/>
    </source>
</evidence>
<dbReference type="PRINTS" id="PR00344">
    <property type="entry name" value="BCTRLSENSOR"/>
</dbReference>
<dbReference type="Gene3D" id="1.10.287.130">
    <property type="match status" value="1"/>
</dbReference>